<keyword evidence="5 6" id="KW-0408">Iron</keyword>
<dbReference type="EMBL" id="AEON01000001">
    <property type="protein sequence ID" value="EFT83386.1"/>
    <property type="molecule type" value="Genomic_DNA"/>
</dbReference>
<comment type="function">
    <text evidence="6">Removes the formyl group from the N-terminal Met of newly synthesized proteins. Requires at least a dipeptide for an efficient rate of reaction. N-terminal L-methionine is a prerequisite for activity but the enzyme has broad specificity at other positions.</text>
</comment>
<dbReference type="Pfam" id="PF01327">
    <property type="entry name" value="Pep_deformylase"/>
    <property type="match status" value="1"/>
</dbReference>
<dbReference type="Gene3D" id="3.90.45.10">
    <property type="entry name" value="Peptide deformylase"/>
    <property type="match status" value="1"/>
</dbReference>
<dbReference type="HOGENOM" id="CLU_061901_5_2_11"/>
<dbReference type="FunFam" id="3.90.45.10:FF:000003">
    <property type="entry name" value="Peptide deformylase"/>
    <property type="match status" value="1"/>
</dbReference>
<dbReference type="PANTHER" id="PTHR10458">
    <property type="entry name" value="PEPTIDE DEFORMYLASE"/>
    <property type="match status" value="1"/>
</dbReference>
<dbReference type="CDD" id="cd00487">
    <property type="entry name" value="Pep_deformylase"/>
    <property type="match status" value="1"/>
</dbReference>
<dbReference type="GO" id="GO:0006412">
    <property type="term" value="P:translation"/>
    <property type="evidence" value="ECO:0007669"/>
    <property type="project" value="UniProtKB-UniRule"/>
</dbReference>
<evidence type="ECO:0000313" key="8">
    <source>
        <dbReference type="Proteomes" id="UP000004946"/>
    </source>
</evidence>
<comment type="caution">
    <text evidence="7">The sequence shown here is derived from an EMBL/GenBank/DDBJ whole genome shotgun (WGS) entry which is preliminary data.</text>
</comment>
<sequence>MTSLIGKDAVMAWNQANIDKDLDKEVRDLLDEADGDGTLPIVQMGEPVLRLKTVPYQGQLTASTLDLLKKRMRKTMLAAPGVGLAGPQIGLGLAIAVVEDHVRTVASEAASPTDEAAGDFDDADDPRGISDFPFHMIINPSYEPLDDETASFYEGCLSFDGYQAVRKRWLNIRAHWFDEAGVEHAAELHKWPARIFQHETDHLSGEVYIDKAELRSLSSYDNLDEYWSYDPVPEEAAEVLGFDL</sequence>
<evidence type="ECO:0000256" key="1">
    <source>
        <dbReference type="ARBA" id="ARBA00010759"/>
    </source>
</evidence>
<evidence type="ECO:0000256" key="2">
    <source>
        <dbReference type="ARBA" id="ARBA00022723"/>
    </source>
</evidence>
<dbReference type="GO" id="GO:0042586">
    <property type="term" value="F:peptide deformylase activity"/>
    <property type="evidence" value="ECO:0007669"/>
    <property type="project" value="UniProtKB-UniRule"/>
</dbReference>
<dbReference type="EC" id="3.5.1.88" evidence="6"/>
<evidence type="ECO:0000256" key="5">
    <source>
        <dbReference type="ARBA" id="ARBA00023004"/>
    </source>
</evidence>
<evidence type="ECO:0000256" key="3">
    <source>
        <dbReference type="ARBA" id="ARBA00022801"/>
    </source>
</evidence>
<dbReference type="PANTHER" id="PTHR10458:SF2">
    <property type="entry name" value="PEPTIDE DEFORMYLASE, MITOCHONDRIAL"/>
    <property type="match status" value="1"/>
</dbReference>
<organism evidence="7 8">
    <name type="scientific">Parascardovia denticolens DSM 10105 = JCM 12538</name>
    <dbReference type="NCBI Taxonomy" id="864564"/>
    <lineage>
        <taxon>Bacteria</taxon>
        <taxon>Bacillati</taxon>
        <taxon>Actinomycetota</taxon>
        <taxon>Actinomycetes</taxon>
        <taxon>Bifidobacteriales</taxon>
        <taxon>Bifidobacteriaceae</taxon>
        <taxon>Parascardovia</taxon>
    </lineage>
</organism>
<comment type="similarity">
    <text evidence="1 6">Belongs to the polypeptide deformylase family.</text>
</comment>
<name>E6K0Q5_PARDN</name>
<feature type="binding site" evidence="6">
    <location>
        <position position="202"/>
    </location>
    <ligand>
        <name>Fe cation</name>
        <dbReference type="ChEBI" id="CHEBI:24875"/>
    </ligand>
</feature>
<feature type="active site" evidence="6">
    <location>
        <position position="199"/>
    </location>
</feature>
<accession>E6K0Q5</accession>
<dbReference type="NCBIfam" id="NF001159">
    <property type="entry name" value="PRK00150.1-3"/>
    <property type="match status" value="1"/>
</dbReference>
<feature type="binding site" evidence="6">
    <location>
        <position position="156"/>
    </location>
    <ligand>
        <name>Fe cation</name>
        <dbReference type="ChEBI" id="CHEBI:24875"/>
    </ligand>
</feature>
<protein>
    <recommendedName>
        <fullName evidence="6">Peptide deformylase</fullName>
        <shortName evidence="6">PDF</shortName>
        <ecNumber evidence="6">3.5.1.88</ecNumber>
    </recommendedName>
    <alternativeName>
        <fullName evidence="6">Polypeptide deformylase</fullName>
    </alternativeName>
</protein>
<dbReference type="InterPro" id="IPR023635">
    <property type="entry name" value="Peptide_deformylase"/>
</dbReference>
<evidence type="ECO:0000256" key="4">
    <source>
        <dbReference type="ARBA" id="ARBA00022917"/>
    </source>
</evidence>
<reference evidence="7 8" key="1">
    <citation type="submission" date="2010-12" db="EMBL/GenBank/DDBJ databases">
        <authorList>
            <person name="Muzny D."/>
            <person name="Qin X."/>
            <person name="Buhay C."/>
            <person name="Dugan-Rocha S."/>
            <person name="Ding Y."/>
            <person name="Chen G."/>
            <person name="Hawes A."/>
            <person name="Holder M."/>
            <person name="Jhangiani S."/>
            <person name="Johnson A."/>
            <person name="Khan Z."/>
            <person name="Li Z."/>
            <person name="Liu W."/>
            <person name="Liu X."/>
            <person name="Perez L."/>
            <person name="Shen H."/>
            <person name="Wang Q."/>
            <person name="Watt J."/>
            <person name="Xi L."/>
            <person name="Xin Y."/>
            <person name="Zhou J."/>
            <person name="Deng J."/>
            <person name="Jiang H."/>
            <person name="Liu Y."/>
            <person name="Qu J."/>
            <person name="Song X.-Z."/>
            <person name="Zhang L."/>
            <person name="Villasana D."/>
            <person name="Johnson A."/>
            <person name="Liu J."/>
            <person name="Liyanage D."/>
            <person name="Lorensuhewa L."/>
            <person name="Robinson T."/>
            <person name="Song A."/>
            <person name="Song B.-B."/>
            <person name="Dinh H."/>
            <person name="Thornton R."/>
            <person name="Coyle M."/>
            <person name="Francisco L."/>
            <person name="Jackson L."/>
            <person name="Javaid M."/>
            <person name="Korchina V."/>
            <person name="Kovar C."/>
            <person name="Mata R."/>
            <person name="Mathew T."/>
            <person name="Ngo R."/>
            <person name="Nguyen L."/>
            <person name="Nguyen N."/>
            <person name="Okwuonu G."/>
            <person name="Ongeri F."/>
            <person name="Pham C."/>
            <person name="Simmons D."/>
            <person name="Wilczek-Boney K."/>
            <person name="Hale W."/>
            <person name="Jakkamsetti A."/>
            <person name="Pham P."/>
            <person name="Ruth R."/>
            <person name="San Lucas F."/>
            <person name="Warren J."/>
            <person name="Zhang J."/>
            <person name="Zhao Z."/>
            <person name="Zhou C."/>
            <person name="Zhu D."/>
            <person name="Lee S."/>
            <person name="Bess C."/>
            <person name="Blankenburg K."/>
            <person name="Forbes L."/>
            <person name="Fu Q."/>
            <person name="Gubbala S."/>
            <person name="Hirani K."/>
            <person name="Jayaseelan J.C."/>
            <person name="Lara F."/>
            <person name="Munidasa M."/>
            <person name="Palculict T."/>
            <person name="Patil S."/>
            <person name="Pu L.-L."/>
            <person name="Saada N."/>
            <person name="Tang L."/>
            <person name="Weissenberger G."/>
            <person name="Zhu Y."/>
            <person name="Hemphill L."/>
            <person name="Shang Y."/>
            <person name="Youmans B."/>
            <person name="Ayvaz T."/>
            <person name="Ross M."/>
            <person name="Santibanez J."/>
            <person name="Aqrawi P."/>
            <person name="Gross S."/>
            <person name="Joshi V."/>
            <person name="Fowler G."/>
            <person name="Nazareth L."/>
            <person name="Reid J."/>
            <person name="Worley K."/>
            <person name="Petrosino J."/>
            <person name="Highlander S."/>
            <person name="Gibbs R."/>
        </authorList>
    </citation>
    <scope>NUCLEOTIDE SEQUENCE [LARGE SCALE GENOMIC DNA]</scope>
    <source>
        <strain evidence="7 8">DSM 10105</strain>
    </source>
</reference>
<dbReference type="HAMAP" id="MF_00163">
    <property type="entry name" value="Pep_deformylase"/>
    <property type="match status" value="1"/>
</dbReference>
<keyword evidence="3 6" id="KW-0378">Hydrolase</keyword>
<keyword evidence="2 6" id="KW-0479">Metal-binding</keyword>
<comment type="catalytic activity">
    <reaction evidence="6">
        <text>N-terminal N-formyl-L-methionyl-[peptide] + H2O = N-terminal L-methionyl-[peptide] + formate</text>
        <dbReference type="Rhea" id="RHEA:24420"/>
        <dbReference type="Rhea" id="RHEA-COMP:10639"/>
        <dbReference type="Rhea" id="RHEA-COMP:10640"/>
        <dbReference type="ChEBI" id="CHEBI:15377"/>
        <dbReference type="ChEBI" id="CHEBI:15740"/>
        <dbReference type="ChEBI" id="CHEBI:49298"/>
        <dbReference type="ChEBI" id="CHEBI:64731"/>
        <dbReference type="EC" id="3.5.1.88"/>
    </reaction>
</comment>
<dbReference type="GO" id="GO:0046872">
    <property type="term" value="F:metal ion binding"/>
    <property type="evidence" value="ECO:0007669"/>
    <property type="project" value="UniProtKB-KW"/>
</dbReference>
<keyword evidence="4 6" id="KW-0648">Protein biosynthesis</keyword>
<gene>
    <name evidence="6 7" type="primary">def</name>
    <name evidence="7" type="ORF">HMPREF0620_0391</name>
</gene>
<keyword evidence="8" id="KW-1185">Reference proteome</keyword>
<evidence type="ECO:0000313" key="7">
    <source>
        <dbReference type="EMBL" id="EFT83386.1"/>
    </source>
</evidence>
<proteinExistence type="inferred from homology"/>
<dbReference type="InterPro" id="IPR036821">
    <property type="entry name" value="Peptide_deformylase_sf"/>
</dbReference>
<evidence type="ECO:0000256" key="6">
    <source>
        <dbReference type="HAMAP-Rule" id="MF_00163"/>
    </source>
</evidence>
<dbReference type="AlphaFoldDB" id="E6K0Q5"/>
<dbReference type="eggNOG" id="COG0242">
    <property type="taxonomic scope" value="Bacteria"/>
</dbReference>
<feature type="binding site" evidence="6">
    <location>
        <position position="198"/>
    </location>
    <ligand>
        <name>Fe cation</name>
        <dbReference type="ChEBI" id="CHEBI:24875"/>
    </ligand>
</feature>
<dbReference type="PRINTS" id="PR01576">
    <property type="entry name" value="PDEFORMYLASE"/>
</dbReference>
<comment type="cofactor">
    <cofactor evidence="6">
        <name>Fe(2+)</name>
        <dbReference type="ChEBI" id="CHEBI:29033"/>
    </cofactor>
    <text evidence="6">Binds 1 Fe(2+) ion.</text>
</comment>
<dbReference type="SUPFAM" id="SSF56420">
    <property type="entry name" value="Peptide deformylase"/>
    <property type="match status" value="1"/>
</dbReference>
<dbReference type="Proteomes" id="UP000004946">
    <property type="component" value="Chromosome"/>
</dbReference>